<name>A0A8T0G5W3_ARGBR</name>
<dbReference type="AlphaFoldDB" id="A0A8T0G5W3"/>
<organism evidence="1 2">
    <name type="scientific">Argiope bruennichi</name>
    <name type="common">Wasp spider</name>
    <name type="synonym">Aranea bruennichi</name>
    <dbReference type="NCBI Taxonomy" id="94029"/>
    <lineage>
        <taxon>Eukaryota</taxon>
        <taxon>Metazoa</taxon>
        <taxon>Ecdysozoa</taxon>
        <taxon>Arthropoda</taxon>
        <taxon>Chelicerata</taxon>
        <taxon>Arachnida</taxon>
        <taxon>Araneae</taxon>
        <taxon>Araneomorphae</taxon>
        <taxon>Entelegynae</taxon>
        <taxon>Araneoidea</taxon>
        <taxon>Araneidae</taxon>
        <taxon>Argiope</taxon>
    </lineage>
</organism>
<gene>
    <name evidence="1" type="ORF">HNY73_001564</name>
</gene>
<dbReference type="EMBL" id="JABXBU010000001">
    <property type="protein sequence ID" value="KAF8797279.1"/>
    <property type="molecule type" value="Genomic_DNA"/>
</dbReference>
<dbReference type="Proteomes" id="UP000807504">
    <property type="component" value="Unassembled WGS sequence"/>
</dbReference>
<accession>A0A8T0G5W3</accession>
<comment type="caution">
    <text evidence="1">The sequence shown here is derived from an EMBL/GenBank/DDBJ whole genome shotgun (WGS) entry which is preliminary data.</text>
</comment>
<proteinExistence type="predicted"/>
<sequence>MKKLKKLGNFPVETSPHKSLKYSCGIISEKDLSANTEHERVQEQSCYRVIAVRRIHTKRDSVTMPTQHVVLTFSTPDLPKAYELVIYIVHPPRLPDSSKREVSNKILKLTISSSDLSDVEMDHSAIISDAVIAFLKCPGFHENVLWEHNSSKQMCSSGALPTSFFFLLPICLRILKGTKLISSPRQGGCHIKGLVSHGCQSNRNSPWRIGERETNFKREILLCLDKLRSAYERMIAVIEVVVLFSAGEA</sequence>
<evidence type="ECO:0000313" key="2">
    <source>
        <dbReference type="Proteomes" id="UP000807504"/>
    </source>
</evidence>
<reference evidence="1" key="2">
    <citation type="submission" date="2020-06" db="EMBL/GenBank/DDBJ databases">
        <authorList>
            <person name="Sheffer M."/>
        </authorList>
    </citation>
    <scope>NUCLEOTIDE SEQUENCE</scope>
</reference>
<protein>
    <submittedName>
        <fullName evidence="1">Uncharacterized protein</fullName>
    </submittedName>
</protein>
<evidence type="ECO:0000313" key="1">
    <source>
        <dbReference type="EMBL" id="KAF8797279.1"/>
    </source>
</evidence>
<keyword evidence="2" id="KW-1185">Reference proteome</keyword>
<reference evidence="1" key="1">
    <citation type="journal article" date="2020" name="bioRxiv">
        <title>Chromosome-level reference genome of the European wasp spider Argiope bruennichi: a resource for studies on range expansion and evolutionary adaptation.</title>
        <authorList>
            <person name="Sheffer M.M."/>
            <person name="Hoppe A."/>
            <person name="Krehenwinkel H."/>
            <person name="Uhl G."/>
            <person name="Kuss A.W."/>
            <person name="Jensen L."/>
            <person name="Jensen C."/>
            <person name="Gillespie R.G."/>
            <person name="Hoff K.J."/>
            <person name="Prost S."/>
        </authorList>
    </citation>
    <scope>NUCLEOTIDE SEQUENCE</scope>
</reference>